<dbReference type="InterPro" id="IPR045104">
    <property type="entry name" value="Alfin"/>
</dbReference>
<dbReference type="STRING" id="41875.K8EDA7"/>
<dbReference type="GO" id="GO:0003712">
    <property type="term" value="F:transcription coregulator activity"/>
    <property type="evidence" value="ECO:0007669"/>
    <property type="project" value="TreeGrafter"/>
</dbReference>
<dbReference type="GO" id="GO:0005634">
    <property type="term" value="C:nucleus"/>
    <property type="evidence" value="ECO:0007669"/>
    <property type="project" value="TreeGrafter"/>
</dbReference>
<dbReference type="PANTHER" id="PTHR12321">
    <property type="entry name" value="CPG BINDING PROTEIN"/>
    <property type="match status" value="1"/>
</dbReference>
<dbReference type="GO" id="GO:0000976">
    <property type="term" value="F:transcription cis-regulatory region binding"/>
    <property type="evidence" value="ECO:0007669"/>
    <property type="project" value="TreeGrafter"/>
</dbReference>
<organism evidence="2 3">
    <name type="scientific">Bathycoccus prasinos</name>
    <dbReference type="NCBI Taxonomy" id="41875"/>
    <lineage>
        <taxon>Eukaryota</taxon>
        <taxon>Viridiplantae</taxon>
        <taxon>Chlorophyta</taxon>
        <taxon>Mamiellophyceae</taxon>
        <taxon>Mamiellales</taxon>
        <taxon>Bathycoccaceae</taxon>
        <taxon>Bathycoccus</taxon>
    </lineage>
</organism>
<dbReference type="Pfam" id="PF12165">
    <property type="entry name" value="Alfin"/>
    <property type="match status" value="1"/>
</dbReference>
<dbReference type="RefSeq" id="XP_007513537.1">
    <property type="nucleotide sequence ID" value="XM_007513475.1"/>
</dbReference>
<dbReference type="OrthoDB" id="495896at2759"/>
<gene>
    <name evidence="2" type="ORF">Bathy04g04940</name>
</gene>
<dbReference type="EMBL" id="FO082275">
    <property type="protein sequence ID" value="CCO16062.1"/>
    <property type="molecule type" value="Genomic_DNA"/>
</dbReference>
<dbReference type="Proteomes" id="UP000198341">
    <property type="component" value="Chromosome 4"/>
</dbReference>
<dbReference type="GO" id="GO:0006355">
    <property type="term" value="P:regulation of DNA-templated transcription"/>
    <property type="evidence" value="ECO:0007669"/>
    <property type="project" value="InterPro"/>
</dbReference>
<reference evidence="2 3" key="1">
    <citation type="submission" date="2011-10" db="EMBL/GenBank/DDBJ databases">
        <authorList>
            <person name="Genoscope - CEA"/>
        </authorList>
    </citation>
    <scope>NUCLEOTIDE SEQUENCE [LARGE SCALE GENOMIC DNA]</scope>
    <source>
        <strain evidence="2 3">RCC 1105</strain>
    </source>
</reference>
<protein>
    <recommendedName>
        <fullName evidence="1">Alfin N-terminal domain-containing protein</fullName>
    </recommendedName>
</protein>
<dbReference type="KEGG" id="bpg:Bathy04g04940"/>
<keyword evidence="3" id="KW-1185">Reference proteome</keyword>
<dbReference type="GO" id="GO:0042393">
    <property type="term" value="F:histone binding"/>
    <property type="evidence" value="ECO:0007669"/>
    <property type="project" value="InterPro"/>
</dbReference>
<dbReference type="PANTHER" id="PTHR12321:SF98">
    <property type="entry name" value="PHD FINGER PROTEIN ALFIN-LIKE 5"/>
    <property type="match status" value="1"/>
</dbReference>
<evidence type="ECO:0000313" key="3">
    <source>
        <dbReference type="Proteomes" id="UP000198341"/>
    </source>
</evidence>
<accession>K8EDA7</accession>
<dbReference type="InterPro" id="IPR021998">
    <property type="entry name" value="Alfin_N"/>
</dbReference>
<dbReference type="GeneID" id="19016520"/>
<sequence>MFFASCDPDRENLSLYSNADGSWVVSLPAEEVPPELPEPALGINFARDGMKRGDWLALVAVHSDAWLMAVAFYYSAKFSADQRKKLFDLINSLPTTYEVLSGKGGKKMKVSVFVRKKKMDEEFFAGLFFLLAATRFE</sequence>
<name>K8EDA7_9CHLO</name>
<evidence type="ECO:0000259" key="1">
    <source>
        <dbReference type="Pfam" id="PF12165"/>
    </source>
</evidence>
<dbReference type="AlphaFoldDB" id="K8EDA7"/>
<proteinExistence type="predicted"/>
<dbReference type="eggNOG" id="KOG1632">
    <property type="taxonomic scope" value="Eukaryota"/>
</dbReference>
<evidence type="ECO:0000313" key="2">
    <source>
        <dbReference type="EMBL" id="CCO16062.1"/>
    </source>
</evidence>
<feature type="domain" description="Alfin N-terminal" evidence="1">
    <location>
        <begin position="2"/>
        <end position="101"/>
    </location>
</feature>